<evidence type="ECO:0000259" key="3">
    <source>
        <dbReference type="Pfam" id="PF13472"/>
    </source>
</evidence>
<dbReference type="InterPro" id="IPR036514">
    <property type="entry name" value="SGNH_hydro_sf"/>
</dbReference>
<feature type="signal peptide" evidence="2">
    <location>
        <begin position="1"/>
        <end position="22"/>
    </location>
</feature>
<name>A0A4R7UCU2_9BACT</name>
<feature type="domain" description="SGNH hydrolase-type esterase" evidence="3">
    <location>
        <begin position="65"/>
        <end position="334"/>
    </location>
</feature>
<dbReference type="CDD" id="cd00229">
    <property type="entry name" value="SGNH_hydrolase"/>
    <property type="match status" value="1"/>
</dbReference>
<dbReference type="OrthoDB" id="399880at2"/>
<feature type="region of interest" description="Disordered" evidence="1">
    <location>
        <begin position="25"/>
        <end position="45"/>
    </location>
</feature>
<gene>
    <name evidence="4" type="ORF">BCF59_0226</name>
</gene>
<protein>
    <submittedName>
        <fullName evidence="4">GDSL-like lipase/acylhydrolase family protein</fullName>
    </submittedName>
</protein>
<evidence type="ECO:0000313" key="5">
    <source>
        <dbReference type="Proteomes" id="UP000295757"/>
    </source>
</evidence>
<feature type="chain" id="PRO_5020698833" evidence="2">
    <location>
        <begin position="23"/>
        <end position="2184"/>
    </location>
</feature>
<dbReference type="PROSITE" id="PS51257">
    <property type="entry name" value="PROKAR_LIPOPROTEIN"/>
    <property type="match status" value="1"/>
</dbReference>
<dbReference type="SUPFAM" id="SSF52266">
    <property type="entry name" value="SGNH hydrolase"/>
    <property type="match status" value="1"/>
</dbReference>
<dbReference type="InterPro" id="IPR013830">
    <property type="entry name" value="SGNH_hydro"/>
</dbReference>
<dbReference type="Pfam" id="PF13472">
    <property type="entry name" value="Lipase_GDSL_2"/>
    <property type="match status" value="1"/>
</dbReference>
<comment type="caution">
    <text evidence="4">The sequence shown here is derived from an EMBL/GenBank/DDBJ whole genome shotgun (WGS) entry which is preliminary data.</text>
</comment>
<sequence>MKKSKFVFSSGLAILTAASITAACGSPKPTNNSENPKNTLPEKKLGGRVKSEHFIPVNQKIRYVAIGDSITEGFDGTLLKSYPGKKEADGTIKGISYPAYLARLLNQNNRVEDFENFAVSGSRILDWLRLLNIPYKSAIEYENHQETTIFSQRQKEDKNFVEKVKTKLKDANLVTFSLSANDMFYLFFQSGSKDELITIVKKYFTKQAIATDVASFFDKLLQDVLRETQKRLLTFISNIKQLAPKANINIISYPTPMFGIVNVLRDYINKLLDGNFNVSPFDFLVNQLNDGLHQVAKRTGINFIQGVNADYWNHNVTKLNSLFLDIHPNIFGYKKLAMDIYLKLTNQSLKVADYKNYDFSQKFLDVDADSAKYEIEVSEPATEILGASTDAYLNTRTDEESIIAAERNVNNFDDRIVDLAKGFLVGFKVNFSFLTTNTVYNLLDPDHLLINLLNTKLDSGKYGKDSIIDVLLNAKIINNIIEKAESHLNNLWDRKELTLDKVSTVLKDAVFNDENLALLISSIAQSELVAQHKDELAVALKTIFKNVLVVFKDKINETIINYFSDIFEKYNLAKSDLLELSNAVLTSQNLSNLINLLVDSFILKPQNFKNVKNLQDIMNALFKDDATNQKIITNIHQLFISILVNPKLKKITSQLIYNFLKESKLDKNISNTQVESIVGDSLNLIQDINNEFKVFDDITLGVLTHLKTINDFKLPAIFNSILNQVYNKFFNTGDSTTLFYIVKKIVQSNLFTRHKDFAKQIVKNVLDAQNLSLISERLGLFITSTESISQYISKDGLRKLIELIFKQPEILQLLESTIDAVIDNSSLWDSVNNFNDLILEVLKRIPYDESKPQIKQVFARIINDATFTEVLKEFLNTTLNSFGLDIRNEANAKFINDLVTYISAWLTESNFSDEIIDIIGDVLNIAKNSSVPLNELAKISTKISNALNDKLSNFTVGEFKEFIQQPWITENINAAALTIKVIIKGLVKRGTLKISSINNWLTSNTTAKYVDATEVTPLIQNILQTDLGIELVEKTVRLLLLNPNLLDKLNEPRGLLNILFANADFKAILTNYLKPLLLPEIQAKHLPKTVAKLIIEFSKRHNYQIQDNYLPLLESLYPSLVDLLDQMHNFPEVIDAIIKGITTSNNVDEIARNIFKEIAQVVNFGDYGFWKKVFATDFISQHKAELKTLLLQLFNTLKPKIFPNVLEAALPENLHNANKAQLKELITTILTNNEFNALLEALLGFILDHNKQFANANTFTDALNLVLKDAEFINTNKTHIITLLNTLKNNAIFINLLKSLAIAKLDSSSFSYLFEGITNKTELINNIIDFIITQFDGLKVFETFVTMLQTYATTESNDLNKLSTLFTNGILSDLFAKLYQSTDFKTLLGKVFVKQINKTEYANIFNEISSEKRDKAGELVVDAFGVIDQTLHLSSVFIDEIIKQLSSQESNFDINVVLNKWVELIKQFAASPDFEEKLLKLLNSILALPDLADQTNKEVFIKLVENSVGALITNVDFGSILWNIFGNSLQNLTSKNSITQQQFTTVINAALKAGRLKDVLVKILKYYINNKDTFAHSKSILDIIKKYLEVDENKTEFKNAIKSVFTTAFARPEFKNAIKTIVDDVFAYLNLTKTEDIQSFITAITDDFGGLLDRIGVFDSILNVLVDAVKNSSDLASFVTYLNTNAKTSLNLFQFNLFKKVLNDQVITQHKSGVKALLQGLVTNLLNDEQKIKDFLDRINLNGLLLGATSLSDPEFINDSLVSVFKNQNIRDLINLIFADLVDRADVYNQNNDWLSAINTLFKSENAPQFKTKFLAWLKDTLSNPDQKLSRGLAQLLLVKLNDAGFALTEQDDLTLLSDILEKLLKTLAKRPELDNMINHIYDNIRGIDFSKNSDPNQIKRAILDGTLYMILTDDKKNISLSKLVGQKDLAKSLIDSIGDNNFITFINRLFETSNRVNKMGIYAFIDNFTKAPDSNTQQKSNNSNDSYGVDSNGIISFADGMSQLFSVILEPAFRNMILKQSKNEQDYVTNHKNTPEYKFLFRLSTLILWWIHDGAGVTGIKYWNSSGYDVQGYYNQGLRYAYAKAKEYYKDQFNSLTSQQKFAIGAKSTTDDTQYNDEYIIGKKSTGWFGANNNSATYYDQNLILAYIYYNNRGQQKDYHTNKTMKEVLIEAIETGYLGDKPK</sequence>
<keyword evidence="5" id="KW-1185">Reference proteome</keyword>
<dbReference type="RefSeq" id="WP_134110423.1">
    <property type="nucleotide sequence ID" value="NZ_SOCN01000001.1"/>
</dbReference>
<organism evidence="4 5">
    <name type="scientific">Mycoplasmopsis mustelae</name>
    <dbReference type="NCBI Taxonomy" id="171289"/>
    <lineage>
        <taxon>Bacteria</taxon>
        <taxon>Bacillati</taxon>
        <taxon>Mycoplasmatota</taxon>
        <taxon>Mycoplasmoidales</taxon>
        <taxon>Metamycoplasmataceae</taxon>
        <taxon>Mycoplasmopsis</taxon>
    </lineage>
</organism>
<evidence type="ECO:0000313" key="4">
    <source>
        <dbReference type="EMBL" id="TDV24272.1"/>
    </source>
</evidence>
<feature type="compositionally biased region" description="Polar residues" evidence="1">
    <location>
        <begin position="28"/>
        <end position="38"/>
    </location>
</feature>
<dbReference type="GO" id="GO:0016787">
    <property type="term" value="F:hydrolase activity"/>
    <property type="evidence" value="ECO:0007669"/>
    <property type="project" value="UniProtKB-KW"/>
</dbReference>
<evidence type="ECO:0000256" key="1">
    <source>
        <dbReference type="SAM" id="MobiDB-lite"/>
    </source>
</evidence>
<keyword evidence="4" id="KW-0378">Hydrolase</keyword>
<evidence type="ECO:0000256" key="2">
    <source>
        <dbReference type="SAM" id="SignalP"/>
    </source>
</evidence>
<accession>A0A4R7UCU2</accession>
<dbReference type="Gene3D" id="3.40.50.1110">
    <property type="entry name" value="SGNH hydrolase"/>
    <property type="match status" value="1"/>
</dbReference>
<dbReference type="Proteomes" id="UP000295757">
    <property type="component" value="Unassembled WGS sequence"/>
</dbReference>
<reference evidence="4 5" key="1">
    <citation type="submission" date="2019-03" db="EMBL/GenBank/DDBJ databases">
        <title>Genomic Encyclopedia of Archaeal and Bacterial Type Strains, Phase II (KMG-II): from individual species to whole genera.</title>
        <authorList>
            <person name="Goeker M."/>
        </authorList>
    </citation>
    <scope>NUCLEOTIDE SEQUENCE [LARGE SCALE GENOMIC DNA]</scope>
    <source>
        <strain evidence="4 5">ATCC 35214</strain>
    </source>
</reference>
<proteinExistence type="predicted"/>
<dbReference type="EMBL" id="SOCN01000001">
    <property type="protein sequence ID" value="TDV24272.1"/>
    <property type="molecule type" value="Genomic_DNA"/>
</dbReference>
<keyword evidence="2" id="KW-0732">Signal</keyword>